<reference evidence="3 4" key="1">
    <citation type="submission" date="2023-08" db="EMBL/GenBank/DDBJ databases">
        <authorList>
            <person name="Palmer J.M."/>
        </authorList>
    </citation>
    <scope>NUCLEOTIDE SEQUENCE [LARGE SCALE GENOMIC DNA]</scope>
    <source>
        <strain evidence="3 4">TWF481</strain>
    </source>
</reference>
<sequence>MAMAGAGQWHTSRIVLADSLCMLVTAATTYKPITLTEWHSCVQGYRFSRQNYESLSESMCSFGADYAQGAWTIHAVTDPHRIAVFDTRGFQSIAQMGNNPPKIEEVYVNGADRNFLAMGRSFPGTEIVRSSKVRWKAYRPIEAETGEDEAQTTTVYVASATDPTFGELTPATFGERVDSMAMPLGNTGMKKYVGEFLATEVVAGPDEAYDDDVLQEGDYLVIEGGRDHMQGVYLFYPLCIKATRLHLPPRTADQSKAFDSNNSTVCFQEMSRRSPDGTYRPDLKPSYIELYSGVKPRRDPDTAGCIEIVFRVYKSMPSPRRQPGGLEVPEQVRLMERLGYLEESVEVDDPARDDRIPIEEPDTSDNFQFPPFMSFISPGDQMEEEEMAVSPRFGGVESEIPSISFSSDFQQASNDLQQASNDFQQASNEFPQADESPAPHVSEQDIQYEDEAIQVRDIYDEHSQLGTQGQLPVQDNLNFIREPSFGADFFQTSGTSPPERARLERKEVFGDDSNDHDDDDDDDIEYSEDSEDSEDNEDNDDGDGGLPEIYKDIEDLIDQLEPEPQQEPPPNQNQMGIELESEFETGIWTDFFPENPFRDLGGTNDYLDEVNTEGDIEQWGQFGQNIADNLEHDDDYSRYRPFTNGGETPIVEEAPLINLSPLEGSEEVQAENREPWSFPTTAEEMPGRLHPVQYINAHNYYSNINHGGDPSMSGGRPLDVQLMLRRLQLGKLDQMANDIKYSLPGNPDIGFADQPRRRRGPRGPVKIDEGPADNEGPQPREQSQPDT</sequence>
<evidence type="ECO:0000256" key="2">
    <source>
        <dbReference type="SAM" id="SignalP"/>
    </source>
</evidence>
<proteinExistence type="predicted"/>
<name>A0AAV9W392_9PEZI</name>
<accession>A0AAV9W392</accession>
<dbReference type="AlphaFoldDB" id="A0AAV9W392"/>
<comment type="caution">
    <text evidence="3">The sequence shown here is derived from an EMBL/GenBank/DDBJ whole genome shotgun (WGS) entry which is preliminary data.</text>
</comment>
<feature type="chain" id="PRO_5043934099" evidence="2">
    <location>
        <begin position="27"/>
        <end position="787"/>
    </location>
</feature>
<dbReference type="Proteomes" id="UP001370758">
    <property type="component" value="Unassembled WGS sequence"/>
</dbReference>
<feature type="region of interest" description="Disordered" evidence="1">
    <location>
        <begin position="742"/>
        <end position="787"/>
    </location>
</feature>
<evidence type="ECO:0000313" key="4">
    <source>
        <dbReference type="Proteomes" id="UP001370758"/>
    </source>
</evidence>
<feature type="compositionally biased region" description="Acidic residues" evidence="1">
    <location>
        <begin position="510"/>
        <end position="543"/>
    </location>
</feature>
<feature type="region of interest" description="Disordered" evidence="1">
    <location>
        <begin position="507"/>
        <end position="548"/>
    </location>
</feature>
<gene>
    <name evidence="3" type="ORF">TWF481_010595</name>
</gene>
<protein>
    <submittedName>
        <fullName evidence="3">Uncharacterized protein</fullName>
    </submittedName>
</protein>
<evidence type="ECO:0000256" key="1">
    <source>
        <dbReference type="SAM" id="MobiDB-lite"/>
    </source>
</evidence>
<evidence type="ECO:0000313" key="3">
    <source>
        <dbReference type="EMBL" id="KAK6500248.1"/>
    </source>
</evidence>
<organism evidence="3 4">
    <name type="scientific">Arthrobotrys musiformis</name>
    <dbReference type="NCBI Taxonomy" id="47236"/>
    <lineage>
        <taxon>Eukaryota</taxon>
        <taxon>Fungi</taxon>
        <taxon>Dikarya</taxon>
        <taxon>Ascomycota</taxon>
        <taxon>Pezizomycotina</taxon>
        <taxon>Orbiliomycetes</taxon>
        <taxon>Orbiliales</taxon>
        <taxon>Orbiliaceae</taxon>
        <taxon>Arthrobotrys</taxon>
    </lineage>
</organism>
<keyword evidence="4" id="KW-1185">Reference proteome</keyword>
<feature type="signal peptide" evidence="2">
    <location>
        <begin position="1"/>
        <end position="26"/>
    </location>
</feature>
<keyword evidence="2" id="KW-0732">Signal</keyword>
<dbReference type="EMBL" id="JAVHJL010000007">
    <property type="protein sequence ID" value="KAK6500248.1"/>
    <property type="molecule type" value="Genomic_DNA"/>
</dbReference>